<protein>
    <recommendedName>
        <fullName evidence="4">Membrane protein 6-pyruvoyl-tetrahydropterin synthase-related domain-containing protein</fullName>
    </recommendedName>
</protein>
<feature type="transmembrane region" description="Helical" evidence="1">
    <location>
        <begin position="382"/>
        <end position="400"/>
    </location>
</feature>
<feature type="transmembrane region" description="Helical" evidence="1">
    <location>
        <begin position="135"/>
        <end position="155"/>
    </location>
</feature>
<dbReference type="InterPro" id="IPR023298">
    <property type="entry name" value="ATPase_P-typ_TM_dom_sf"/>
</dbReference>
<feature type="transmembrane region" description="Helical" evidence="1">
    <location>
        <begin position="161"/>
        <end position="182"/>
    </location>
</feature>
<keyword evidence="1" id="KW-1133">Transmembrane helix</keyword>
<proteinExistence type="predicted"/>
<organism evidence="2 3">
    <name type="scientific">candidate division WWE3 bacterium GW2011_GWB1_41_6</name>
    <dbReference type="NCBI Taxonomy" id="1619112"/>
    <lineage>
        <taxon>Bacteria</taxon>
        <taxon>Katanobacteria</taxon>
    </lineage>
</organism>
<reference evidence="2 3" key="1">
    <citation type="journal article" date="2015" name="Nature">
        <title>rRNA introns, odd ribosomes, and small enigmatic genomes across a large radiation of phyla.</title>
        <authorList>
            <person name="Brown C.T."/>
            <person name="Hug L.A."/>
            <person name="Thomas B.C."/>
            <person name="Sharon I."/>
            <person name="Castelle C.J."/>
            <person name="Singh A."/>
            <person name="Wilkins M.J."/>
            <person name="Williams K.H."/>
            <person name="Banfield J.F."/>
        </authorList>
    </citation>
    <scope>NUCLEOTIDE SEQUENCE [LARGE SCALE GENOMIC DNA]</scope>
</reference>
<feature type="transmembrane region" description="Helical" evidence="1">
    <location>
        <begin position="1032"/>
        <end position="1052"/>
    </location>
</feature>
<sequence>MRKSYFYALISFILLGFLIYLSSILFPEGYIYHTDVTESLTVTELYKRYIYTYSNDIGESLAETARIPLFYFIYGTYKLLTVTGLDDSFYVKLKIYLLISSTLGTYILVAYKLLEFIKHKNDGHEQDSHGKHVKIDLPVLIGAVMGGLYYVLNYWATNRIVHFYLFFSSVSVPITFYFLYTYLFSVKTGIKKLIFLAILLSVFSPTPHTVLFEALIISVIYIAFISRRYIDKSIKVTRTMQLLLFGVFYILLNTYWILPYLVSLSVPDAILSETIVNLIGRYATLNNSIRLMGYWLVHPKEYYLEQFRTIQFILSYVPPLLSLTAIYLLRKKHHLSLIIMLLLVSGILLATASSFTNTFYFYIMFNSPLKMFGWVFREYDKFGLIISFVYSLSISLVLYLTYKKKLIFFPTLALIAAVLVSNAYFFNKELVKRYSPEIIPEEFRVVTEMIKQDPEEFNVAWYPGVPNPFWAKNEDVRYTFSNLISSKPAVTTHSSIINYLNYLMDNGNIHYINVGKALDSVGVKYLVIRKDESVFDNFDLEGNLDLQTSLQKLSETGLLTVYLNKEYTGLVNFYRYKISTNYGLEALKNPKELSLNPRTTFIDYTDKPSETKLIPVSYDLSPNNTIDGVIDRFENKFIFPFRHTTKKDDGNAGYWKLGSLEDLNHAETKFFFSNLGLDINQFDYKEGVVVARDGWRKTGGISGFNNVDKDIFLTFSKHPNMINEDRNYYYLSDPEDFKYYWNIIRSDKFDVAKTKALEITLGSNIDPALVPHYKVYTYDESENVTGTVFIYPNERNNIDGIVKIPEGSKYADFSIWSLSDQQLNYDYDLYDVAVRDISEHVAAPSLSFKQDVQCDRECYVLARVLVSKIGGRMGLRIGQTTFEYNTGETEKDRFKWVELGKLNNVNGGTEFELINYTGFNAVNALLILETSEYSQLLGGVRTVNSGMDREPDFTRIYPDITVKQINPTRYEFNVRGAGAATGVVSFAKPFNKNWELVGLEQEPVVINGYVNGWEIPELTDGDYVIEYKPQRYFYFGSIVSLLTLGGLVFYLIEAKLVRVSVRRSKSHG</sequence>
<feature type="transmembrane region" description="Helical" evidence="1">
    <location>
        <begin position="95"/>
        <end position="114"/>
    </location>
</feature>
<feature type="transmembrane region" description="Helical" evidence="1">
    <location>
        <begin position="242"/>
        <end position="262"/>
    </location>
</feature>
<comment type="caution">
    <text evidence="2">The sequence shown here is derived from an EMBL/GenBank/DDBJ whole genome shotgun (WGS) entry which is preliminary data.</text>
</comment>
<evidence type="ECO:0000313" key="3">
    <source>
        <dbReference type="Proteomes" id="UP000034163"/>
    </source>
</evidence>
<keyword evidence="1" id="KW-0812">Transmembrane</keyword>
<feature type="transmembrane region" description="Helical" evidence="1">
    <location>
        <begin position="407"/>
        <end position="426"/>
    </location>
</feature>
<evidence type="ECO:0000313" key="2">
    <source>
        <dbReference type="EMBL" id="KKS15777.1"/>
    </source>
</evidence>
<feature type="transmembrane region" description="Helical" evidence="1">
    <location>
        <begin position="309"/>
        <end position="329"/>
    </location>
</feature>
<feature type="transmembrane region" description="Helical" evidence="1">
    <location>
        <begin position="336"/>
        <end position="362"/>
    </location>
</feature>
<feature type="transmembrane region" description="Helical" evidence="1">
    <location>
        <begin position="210"/>
        <end position="230"/>
    </location>
</feature>
<name>A0A0G0WUL3_UNCKA</name>
<dbReference type="SUPFAM" id="SSF81665">
    <property type="entry name" value="Calcium ATPase, transmembrane domain M"/>
    <property type="match status" value="1"/>
</dbReference>
<evidence type="ECO:0000256" key="1">
    <source>
        <dbReference type="SAM" id="Phobius"/>
    </source>
</evidence>
<keyword evidence="1" id="KW-0472">Membrane</keyword>
<accession>A0A0G0WUL3</accession>
<dbReference type="EMBL" id="LCBS01000034">
    <property type="protein sequence ID" value="KKS15777.1"/>
    <property type="molecule type" value="Genomic_DNA"/>
</dbReference>
<dbReference type="Proteomes" id="UP000034163">
    <property type="component" value="Unassembled WGS sequence"/>
</dbReference>
<dbReference type="AlphaFoldDB" id="A0A0G0WUL3"/>
<feature type="transmembrane region" description="Helical" evidence="1">
    <location>
        <begin position="5"/>
        <end position="26"/>
    </location>
</feature>
<gene>
    <name evidence="2" type="ORF">UU72_C0034G0003</name>
</gene>
<evidence type="ECO:0008006" key="4">
    <source>
        <dbReference type="Google" id="ProtNLM"/>
    </source>
</evidence>